<dbReference type="AlphaFoldDB" id="A0A316FW05"/>
<evidence type="ECO:0000256" key="1">
    <source>
        <dbReference type="SAM" id="SignalP"/>
    </source>
</evidence>
<protein>
    <recommendedName>
        <fullName evidence="4">SmpA/OmlA family protein</fullName>
    </recommendedName>
</protein>
<reference evidence="2 3" key="1">
    <citation type="submission" date="2018-05" db="EMBL/GenBank/DDBJ databases">
        <title>Genomic Encyclopedia of Type Strains, Phase IV (KMG-IV): sequencing the most valuable type-strain genomes for metagenomic binning, comparative biology and taxonomic classification.</title>
        <authorList>
            <person name="Goeker M."/>
        </authorList>
    </citation>
    <scope>NUCLEOTIDE SEQUENCE [LARGE SCALE GENOMIC DNA]</scope>
    <source>
        <strain evidence="2 3">DSM 25350</strain>
    </source>
</reference>
<gene>
    <name evidence="2" type="ORF">C8D97_104109</name>
</gene>
<keyword evidence="3" id="KW-1185">Reference proteome</keyword>
<organism evidence="2 3">
    <name type="scientific">Pleionea mediterranea</name>
    <dbReference type="NCBI Taxonomy" id="523701"/>
    <lineage>
        <taxon>Bacteria</taxon>
        <taxon>Pseudomonadati</taxon>
        <taxon>Pseudomonadota</taxon>
        <taxon>Gammaproteobacteria</taxon>
        <taxon>Oceanospirillales</taxon>
        <taxon>Pleioneaceae</taxon>
        <taxon>Pleionea</taxon>
    </lineage>
</organism>
<evidence type="ECO:0008006" key="4">
    <source>
        <dbReference type="Google" id="ProtNLM"/>
    </source>
</evidence>
<feature type="signal peptide" evidence="1">
    <location>
        <begin position="1"/>
        <end position="17"/>
    </location>
</feature>
<name>A0A316FW05_9GAMM</name>
<proteinExistence type="predicted"/>
<sequence>MRITTTLLALISFALNAQELPRFFDPGINNISLAKDASNIIKLDQHNCSKLMYRSFCFLNKQKSEMIKLTTYPGGVNYHFSYIEVSKTNNTDYPSLFKNTSQFATHKGIKLGLSKSEVTSILGEPIQANKNYIMYKSINNDSLLKYYNMPIYKAEYWFNNDQLVEFKFGFINP</sequence>
<comment type="caution">
    <text evidence="2">The sequence shown here is derived from an EMBL/GenBank/DDBJ whole genome shotgun (WGS) entry which is preliminary data.</text>
</comment>
<accession>A0A316FW05</accession>
<dbReference type="Proteomes" id="UP000245790">
    <property type="component" value="Unassembled WGS sequence"/>
</dbReference>
<evidence type="ECO:0000313" key="2">
    <source>
        <dbReference type="EMBL" id="PWK52891.1"/>
    </source>
</evidence>
<evidence type="ECO:0000313" key="3">
    <source>
        <dbReference type="Proteomes" id="UP000245790"/>
    </source>
</evidence>
<dbReference type="EMBL" id="QGGU01000004">
    <property type="protein sequence ID" value="PWK52891.1"/>
    <property type="molecule type" value="Genomic_DNA"/>
</dbReference>
<keyword evidence="1" id="KW-0732">Signal</keyword>
<feature type="chain" id="PRO_5016377070" description="SmpA/OmlA family protein" evidence="1">
    <location>
        <begin position="18"/>
        <end position="173"/>
    </location>
</feature>